<comment type="caution">
    <text evidence="5">The sequence shown here is derived from an EMBL/GenBank/DDBJ whole genome shotgun (WGS) entry which is preliminary data.</text>
</comment>
<dbReference type="SMART" id="SM00494">
    <property type="entry name" value="ChtBD2"/>
    <property type="match status" value="4"/>
</dbReference>
<feature type="signal peptide" evidence="2">
    <location>
        <begin position="1"/>
        <end position="21"/>
    </location>
</feature>
<feature type="domain" description="VWFA" evidence="3">
    <location>
        <begin position="187"/>
        <end position="361"/>
    </location>
</feature>
<dbReference type="PANTHER" id="PTHR24020">
    <property type="entry name" value="COLLAGEN ALPHA"/>
    <property type="match status" value="1"/>
</dbReference>
<dbReference type="GO" id="GO:0008061">
    <property type="term" value="F:chitin binding"/>
    <property type="evidence" value="ECO:0007669"/>
    <property type="project" value="InterPro"/>
</dbReference>
<evidence type="ECO:0000256" key="1">
    <source>
        <dbReference type="SAM" id="MobiDB-lite"/>
    </source>
</evidence>
<feature type="domain" description="Chitin-binding type-2" evidence="4">
    <location>
        <begin position="510"/>
        <end position="571"/>
    </location>
</feature>
<proteinExistence type="predicted"/>
<dbReference type="Pfam" id="PF00092">
    <property type="entry name" value="VWA"/>
    <property type="match status" value="1"/>
</dbReference>
<evidence type="ECO:0000313" key="6">
    <source>
        <dbReference type="Proteomes" id="UP001374579"/>
    </source>
</evidence>
<sequence length="806" mass="87585">MTLPTIFVGIMVASVMTLCQGQGQDATLQEGARGSVVVDAVLDKIRSSCVFSEDRQYLRRLAHVMSRDGVDSATYRSNFHGGIWQVTESMFTATKACSNVYITEVCGNITASFGITWTSVTWQDLRKPLYSGLAAALSTFLTLTSDLMPGNVTDQATLWAQMYGGNSATFSNQPDLSTQFDCSDKMDLVFILDSSGSISIADFRLMLTFAADVIDAMDVSRDAVAVADVVYSSFVNLHFDFNDYTTKDQARTLLLNTTKLGGGTSTYFGLDLAASTLYNSINGARPDAKKVAILITDGKSKNFTKTSDSAQALRDLGATVFVVGVGGYRLNELHAVASDPICSHVLTLNSFSDIQSILTEIQRSVCDASKTFDNSTTSAAHTQTLVTEVPDKNDVIEANVSCGAMDIYVSMTDHKPGPAVYDYKYQVEPGTPTVLIFKKKLTAGTKLYITVVGKPLTGFAATNCTYRWNLRVTRRKAVKVICKENGVKRKCKKSDIVKAGLCKKNKMPFKNPCTRKNLKKRLLRHPHPFDSTKFLLCDFAGKVYVVSCPGEDIFNPETRECGFTSVCTCGGGNDDDPAPSTGNPCTPEAIANGQFYFTYSPDDTKFIQCDEWGQSWVMPCAPGTVWSQDAYTCIHKGADSGSSSTSASTPASTSAPAPPPASPSPHSLSTTASLPGSYGTNPCTPQALDNEQFYFPYNSDETKFIQCDEWGNAWVMPCEPGTFWSQDHYDCIKKGDPAPSPGPTITCSSTDISVPDPCDQHAYYNCVNGEAMRKECFPSDLFYNTVTKLCSYDDVNATPIDASCDR</sequence>
<gene>
    <name evidence="5" type="ORF">V1264_006657</name>
</gene>
<dbReference type="Proteomes" id="UP001374579">
    <property type="component" value="Unassembled WGS sequence"/>
</dbReference>
<organism evidence="5 6">
    <name type="scientific">Littorina saxatilis</name>
    <dbReference type="NCBI Taxonomy" id="31220"/>
    <lineage>
        <taxon>Eukaryota</taxon>
        <taxon>Metazoa</taxon>
        <taxon>Spiralia</taxon>
        <taxon>Lophotrochozoa</taxon>
        <taxon>Mollusca</taxon>
        <taxon>Gastropoda</taxon>
        <taxon>Caenogastropoda</taxon>
        <taxon>Littorinimorpha</taxon>
        <taxon>Littorinoidea</taxon>
        <taxon>Littorinidae</taxon>
        <taxon>Littorina</taxon>
    </lineage>
</organism>
<name>A0AAN9AXV2_9CAEN</name>
<accession>A0AAN9AXV2</accession>
<dbReference type="PROSITE" id="PS50940">
    <property type="entry name" value="CHIT_BIND_II"/>
    <property type="match status" value="2"/>
</dbReference>
<evidence type="ECO:0000259" key="4">
    <source>
        <dbReference type="PROSITE" id="PS50940"/>
    </source>
</evidence>
<dbReference type="InterPro" id="IPR002035">
    <property type="entry name" value="VWF_A"/>
</dbReference>
<dbReference type="SUPFAM" id="SSF57625">
    <property type="entry name" value="Invertebrate chitin-binding proteins"/>
    <property type="match status" value="4"/>
</dbReference>
<dbReference type="InterPro" id="IPR036508">
    <property type="entry name" value="Chitin-bd_dom_sf"/>
</dbReference>
<dbReference type="SUPFAM" id="SSF53300">
    <property type="entry name" value="vWA-like"/>
    <property type="match status" value="1"/>
</dbReference>
<feature type="chain" id="PRO_5042839872" evidence="2">
    <location>
        <begin position="22"/>
        <end position="806"/>
    </location>
</feature>
<keyword evidence="2" id="KW-0732">Signal</keyword>
<dbReference type="Gene3D" id="3.20.20.80">
    <property type="entry name" value="Glycosidases"/>
    <property type="match status" value="1"/>
</dbReference>
<dbReference type="InterPro" id="IPR036465">
    <property type="entry name" value="vWFA_dom_sf"/>
</dbReference>
<dbReference type="InterPro" id="IPR002557">
    <property type="entry name" value="Chitin-bd_dom"/>
</dbReference>
<dbReference type="InterPro" id="IPR050525">
    <property type="entry name" value="ECM_Assembly_Org"/>
</dbReference>
<dbReference type="Gene3D" id="3.40.50.410">
    <property type="entry name" value="von Willebrand factor, type A domain"/>
    <property type="match status" value="1"/>
</dbReference>
<evidence type="ECO:0000313" key="5">
    <source>
        <dbReference type="EMBL" id="KAK7095218.1"/>
    </source>
</evidence>
<feature type="compositionally biased region" description="Low complexity" evidence="1">
    <location>
        <begin position="644"/>
        <end position="655"/>
    </location>
</feature>
<dbReference type="PANTHER" id="PTHR24020:SF84">
    <property type="entry name" value="VWFA DOMAIN-CONTAINING PROTEIN"/>
    <property type="match status" value="1"/>
</dbReference>
<dbReference type="SMART" id="SM00327">
    <property type="entry name" value="VWA"/>
    <property type="match status" value="1"/>
</dbReference>
<feature type="region of interest" description="Disordered" evidence="1">
    <location>
        <begin position="644"/>
        <end position="672"/>
    </location>
</feature>
<keyword evidence="6" id="KW-1185">Reference proteome</keyword>
<dbReference type="PROSITE" id="PS50234">
    <property type="entry name" value="VWFA"/>
    <property type="match status" value="1"/>
</dbReference>
<dbReference type="AlphaFoldDB" id="A0AAN9AXV2"/>
<evidence type="ECO:0000259" key="3">
    <source>
        <dbReference type="PROSITE" id="PS50234"/>
    </source>
</evidence>
<dbReference type="Gene3D" id="2.170.140.10">
    <property type="entry name" value="Chitin binding domain"/>
    <property type="match status" value="1"/>
</dbReference>
<dbReference type="PRINTS" id="PR00453">
    <property type="entry name" value="VWFADOMAIN"/>
</dbReference>
<dbReference type="GO" id="GO:0005576">
    <property type="term" value="C:extracellular region"/>
    <property type="evidence" value="ECO:0007669"/>
    <property type="project" value="InterPro"/>
</dbReference>
<reference evidence="5 6" key="1">
    <citation type="submission" date="2024-02" db="EMBL/GenBank/DDBJ databases">
        <title>Chromosome-scale genome assembly of the rough periwinkle Littorina saxatilis.</title>
        <authorList>
            <person name="De Jode A."/>
            <person name="Faria R."/>
            <person name="Formenti G."/>
            <person name="Sims Y."/>
            <person name="Smith T.P."/>
            <person name="Tracey A."/>
            <person name="Wood J.M.D."/>
            <person name="Zagrodzka Z.B."/>
            <person name="Johannesson K."/>
            <person name="Butlin R.K."/>
            <person name="Leder E.H."/>
        </authorList>
    </citation>
    <scope>NUCLEOTIDE SEQUENCE [LARGE SCALE GENOMIC DNA]</scope>
    <source>
        <strain evidence="5">Snail1</strain>
        <tissue evidence="5">Muscle</tissue>
    </source>
</reference>
<protein>
    <submittedName>
        <fullName evidence="5">Uncharacterized protein</fullName>
    </submittedName>
</protein>
<dbReference type="CDD" id="cd01450">
    <property type="entry name" value="vWFA_subfamily_ECM"/>
    <property type="match status" value="1"/>
</dbReference>
<evidence type="ECO:0000256" key="2">
    <source>
        <dbReference type="SAM" id="SignalP"/>
    </source>
</evidence>
<feature type="domain" description="Chitin-binding type-2" evidence="4">
    <location>
        <begin position="744"/>
        <end position="806"/>
    </location>
</feature>
<dbReference type="EMBL" id="JBAMIC010000018">
    <property type="protein sequence ID" value="KAK7095218.1"/>
    <property type="molecule type" value="Genomic_DNA"/>
</dbReference>